<evidence type="ECO:0000313" key="3">
    <source>
        <dbReference type="Proteomes" id="UP001497444"/>
    </source>
</evidence>
<evidence type="ECO:0000313" key="2">
    <source>
        <dbReference type="EMBL" id="CAK9252421.1"/>
    </source>
</evidence>
<organism evidence="2 3">
    <name type="scientific">Sphagnum jensenii</name>
    <dbReference type="NCBI Taxonomy" id="128206"/>
    <lineage>
        <taxon>Eukaryota</taxon>
        <taxon>Viridiplantae</taxon>
        <taxon>Streptophyta</taxon>
        <taxon>Embryophyta</taxon>
        <taxon>Bryophyta</taxon>
        <taxon>Sphagnophytina</taxon>
        <taxon>Sphagnopsida</taxon>
        <taxon>Sphagnales</taxon>
        <taxon>Sphagnaceae</taxon>
        <taxon>Sphagnum</taxon>
    </lineage>
</organism>
<name>A0ABP0VEQ2_9BRYO</name>
<keyword evidence="3" id="KW-1185">Reference proteome</keyword>
<comment type="caution">
    <text evidence="2">The sequence shown here is derived from an EMBL/GenBank/DDBJ whole genome shotgun (WGS) entry which is preliminary data.</text>
</comment>
<reference evidence="2" key="1">
    <citation type="submission" date="2024-02" db="EMBL/GenBank/DDBJ databases">
        <authorList>
            <consortium name="ELIXIR-Norway"/>
            <consortium name="Elixir Norway"/>
        </authorList>
    </citation>
    <scope>NUCLEOTIDE SEQUENCE</scope>
</reference>
<sequence length="296" mass="33082">MLFSFGRDVNIRWKHGINALAEEQQDGKGRISIVLWGLAPHCIEEKDSPPILTDNTRGGGHSVHAPNRGGIPPGRSANRLRDERGMRNRQHIRETLVKETGYGTEVEAEAEVETEVETEVVGTISRRTEHDLVNMIDKPILTIAAANTIMTTVMGIQIGMTGTTTMRMDTLAIGETRLRTDIYCAEDSLHSRTRYSVLTTHSSHKLIFICTIYRLWSQPDLQNPFTNDPNAHNVKYAFSCLEHCSKLGVLDSRLPVAQHGLFQRIDVQLTELRVRPGGANCVHNLARLEDVEGIQV</sequence>
<accession>A0ABP0VEQ2</accession>
<proteinExistence type="predicted"/>
<dbReference type="Proteomes" id="UP001497444">
    <property type="component" value="Unassembled WGS sequence"/>
</dbReference>
<feature type="region of interest" description="Disordered" evidence="1">
    <location>
        <begin position="48"/>
        <end position="84"/>
    </location>
</feature>
<gene>
    <name evidence="2" type="ORF">CSSPJE1EN1_LOCUS27799</name>
</gene>
<evidence type="ECO:0000256" key="1">
    <source>
        <dbReference type="SAM" id="MobiDB-lite"/>
    </source>
</evidence>
<dbReference type="EMBL" id="CAXAQS010000621">
    <property type="protein sequence ID" value="CAK9252421.1"/>
    <property type="molecule type" value="Genomic_DNA"/>
</dbReference>
<protein>
    <submittedName>
        <fullName evidence="2">Uncharacterized protein</fullName>
    </submittedName>
</protein>